<dbReference type="EMBL" id="JAAMPJ010000007">
    <property type="protein sequence ID" value="NGY62225.1"/>
    <property type="molecule type" value="Genomic_DNA"/>
</dbReference>
<dbReference type="PANTHER" id="PTHR37981">
    <property type="entry name" value="LIPASE 2"/>
    <property type="match status" value="1"/>
</dbReference>
<dbReference type="Proteomes" id="UP000481360">
    <property type="component" value="Unassembled WGS sequence"/>
</dbReference>
<feature type="region of interest" description="Disordered" evidence="3">
    <location>
        <begin position="378"/>
        <end position="427"/>
    </location>
</feature>
<evidence type="ECO:0000256" key="4">
    <source>
        <dbReference type="SAM" id="SignalP"/>
    </source>
</evidence>
<feature type="disulfide bond" evidence="2">
    <location>
        <begin position="1171"/>
        <end position="1225"/>
    </location>
</feature>
<protein>
    <submittedName>
        <fullName evidence="6">SGNH/GDSL hydrolase family protein</fullName>
    </submittedName>
</protein>
<dbReference type="CDD" id="cd01823">
    <property type="entry name" value="SEST_like"/>
    <property type="match status" value="1"/>
</dbReference>
<name>A0A7C9RS95_9PSEU</name>
<dbReference type="RefSeq" id="WP_166049519.1">
    <property type="nucleotide sequence ID" value="NZ_JAAMPJ010000007.1"/>
</dbReference>
<keyword evidence="6" id="KW-0378">Hydrolase</keyword>
<dbReference type="InterPro" id="IPR037460">
    <property type="entry name" value="SEST-like"/>
</dbReference>
<dbReference type="SUPFAM" id="SSF53955">
    <property type="entry name" value="Lysozyme-like"/>
    <property type="match status" value="1"/>
</dbReference>
<dbReference type="InterPro" id="IPR023346">
    <property type="entry name" value="Lysozyme-like_dom_sf"/>
</dbReference>
<evidence type="ECO:0000259" key="5">
    <source>
        <dbReference type="Pfam" id="PF13472"/>
    </source>
</evidence>
<feature type="disulfide bond" evidence="2">
    <location>
        <begin position="1007"/>
        <end position="1045"/>
    </location>
</feature>
<dbReference type="SUPFAM" id="SSF52266">
    <property type="entry name" value="SGNH hydrolase"/>
    <property type="match status" value="1"/>
</dbReference>
<dbReference type="InterPro" id="IPR013830">
    <property type="entry name" value="SGNH_hydro"/>
</dbReference>
<feature type="signal peptide" evidence="4">
    <location>
        <begin position="1"/>
        <end position="27"/>
    </location>
</feature>
<keyword evidence="7" id="KW-1185">Reference proteome</keyword>
<dbReference type="Gene3D" id="3.40.50.1110">
    <property type="entry name" value="SGNH hydrolase"/>
    <property type="match status" value="1"/>
</dbReference>
<evidence type="ECO:0000313" key="6">
    <source>
        <dbReference type="EMBL" id="NGY62225.1"/>
    </source>
</evidence>
<feature type="active site" description="Nucleophile" evidence="1">
    <location>
        <position position="981"/>
    </location>
</feature>
<feature type="disulfide bond" evidence="2">
    <location>
        <begin position="1112"/>
        <end position="1119"/>
    </location>
</feature>
<gene>
    <name evidence="6" type="ORF">G7043_25185</name>
</gene>
<evidence type="ECO:0000256" key="1">
    <source>
        <dbReference type="PIRSR" id="PIRSR637460-1"/>
    </source>
</evidence>
<evidence type="ECO:0000313" key="7">
    <source>
        <dbReference type="Proteomes" id="UP000481360"/>
    </source>
</evidence>
<evidence type="ECO:0000256" key="3">
    <source>
        <dbReference type="SAM" id="MobiDB-lite"/>
    </source>
</evidence>
<feature type="compositionally biased region" description="Low complexity" evidence="3">
    <location>
        <begin position="387"/>
        <end position="400"/>
    </location>
</feature>
<dbReference type="Pfam" id="PF13472">
    <property type="entry name" value="Lipase_GDSL_2"/>
    <property type="match status" value="1"/>
</dbReference>
<dbReference type="GO" id="GO:0004806">
    <property type="term" value="F:triacylglycerol lipase activity"/>
    <property type="evidence" value="ECO:0007669"/>
    <property type="project" value="TreeGrafter"/>
</dbReference>
<feature type="domain" description="SGNH hydrolase-type esterase" evidence="5">
    <location>
        <begin position="977"/>
        <end position="1220"/>
    </location>
</feature>
<feature type="region of interest" description="Disordered" evidence="3">
    <location>
        <begin position="28"/>
        <end position="47"/>
    </location>
</feature>
<organism evidence="6 7">
    <name type="scientific">Lentzea alba</name>
    <dbReference type="NCBI Taxonomy" id="2714351"/>
    <lineage>
        <taxon>Bacteria</taxon>
        <taxon>Bacillati</taxon>
        <taxon>Actinomycetota</taxon>
        <taxon>Actinomycetes</taxon>
        <taxon>Pseudonocardiales</taxon>
        <taxon>Pseudonocardiaceae</taxon>
        <taxon>Lentzea</taxon>
    </lineage>
</organism>
<keyword evidence="4" id="KW-0732">Signal</keyword>
<feature type="compositionally biased region" description="Low complexity" evidence="3">
    <location>
        <begin position="284"/>
        <end position="294"/>
    </location>
</feature>
<feature type="chain" id="PRO_5028889930" evidence="4">
    <location>
        <begin position="28"/>
        <end position="1297"/>
    </location>
</feature>
<reference evidence="6 7" key="1">
    <citation type="submission" date="2020-03" db="EMBL/GenBank/DDBJ databases">
        <title>Isolation and identification of active actinomycetes.</title>
        <authorList>
            <person name="Sun X."/>
        </authorList>
    </citation>
    <scope>NUCLEOTIDE SEQUENCE [LARGE SCALE GENOMIC DNA]</scope>
    <source>
        <strain evidence="6 7">NEAU-D13</strain>
    </source>
</reference>
<keyword evidence="2" id="KW-1015">Disulfide bond</keyword>
<evidence type="ECO:0000256" key="2">
    <source>
        <dbReference type="PIRSR" id="PIRSR637460-2"/>
    </source>
</evidence>
<dbReference type="GO" id="GO:0019433">
    <property type="term" value="P:triglyceride catabolic process"/>
    <property type="evidence" value="ECO:0007669"/>
    <property type="project" value="TreeGrafter"/>
</dbReference>
<dbReference type="PANTHER" id="PTHR37981:SF1">
    <property type="entry name" value="SGNH HYDROLASE-TYPE ESTERASE DOMAIN-CONTAINING PROTEIN"/>
    <property type="match status" value="1"/>
</dbReference>
<dbReference type="InterPro" id="IPR036514">
    <property type="entry name" value="SGNH_hydro_sf"/>
</dbReference>
<proteinExistence type="predicted"/>
<sequence length="1297" mass="139203">MRARRTPALLCALSVLLSSAVAVTARAAPAPEDSTAPAARSASPDSVRPAERAAVLGAGWEKSADRAVITAGDSTGFHVLVAEARDGYRWRTVASLSEPGFDADAWIGTLCVTSSGNRAVVAYAPRTFTNRPDLAQRGAFTAVVDLTGGSPVRKLAVQTSLSYFNPGCGPTESAVLTQEGTEDLGLTRLIEVNAVDGSTGKPIDVPGQLTSPVPTATGIVAADSGAVVRVRPDGTRTVVAPAKGVPYRLAADADGGVVFAQREDDTTSAVRRVLLTERGRGEATTLATGPTTGLSVRSSRGGQVHVTGDRKSSTRPATAAVALTDVPDTATISSSGELAVISALSTRTAVDPTATARVDISARSLVTGKALTLSVTPTAGAGGGAGPSPALPKAAAAADPHNPSDGTERTCSVPRNDPRNQVMQPKPRQVEWAVDQAVRGKLTVRREANWKGLGMPSYTPQGLFPPTALDGGGAVPAQVMLGIAAQESNMWQAARFALPGMTANPLIGNYFGIDYYNNDPGDDWTIRWGKADCGYGVMQITDGMRLAGKEKPGETALPENQQRAIALDFAANVARGVRMVQDKWNQTRRAGLVLNNGSHDRIENWFFAVWAYNSGFYPQSSAGQNDGAWGVGWLNNPVNPRYPADRDSFLETSYADAAEPQKWPYPEKVMGWAGHPIEIPESPGVMVHGYRAAWWLTDNDRYNVRPAPWQFCDQSNQCDPNALVVPDAPDVIGEPAGPCKHRNANGKYDLKCWYHQSNTWKDDCQKTCGRELLRFDEGYAYQEDGTSHPPNCVLTGLPPNTMLIDDQPTSVPSIRPGCAKEFTNAGSFRFDFPIADIAGDYPAKVDIHQIGTGFGGQFWMSNTHRDVVRRANGIWTFNRSPGAWGRVLVHLPVVGARTQQARYELDLDGNGTFDRVRFLPQEIQRNGWVSLGVYEFHGSPVIRLSNITDDGNSTVRVAWDAVAIQTLQAKPKHFVAALGDSYSSGEGASTYFPQSDANHGTPMWNACRRSQDAYVRKVVLPGDTASVGALVDRFDENHELGFVACSGARTRNVDEGSRPDSWDRPQDYDEGEGQFHEVAQVDSGVLDGNTTLVTLTIGGNDFAAFPAALTDCATPMVDCTLLGGWGDRQIQKIDSIKWNVLALLETIHERAPNADIVLLGYPKIISTEQACLGAYTFNENERWMLGQLAQHMATRQREAAETLRSTGIPVHFADAIPEFAGHAACDSPAWIHGTRIGPYGEGDFHSNDKASALCLPEIIGTGNSPCLSRESFHPDPSGTAAYARVLRRGLDEIRYGS</sequence>
<feature type="active site" evidence="1">
    <location>
        <position position="1245"/>
    </location>
</feature>
<comment type="caution">
    <text evidence="6">The sequence shown here is derived from an EMBL/GenBank/DDBJ whole genome shotgun (WGS) entry which is preliminary data.</text>
</comment>
<feature type="region of interest" description="Disordered" evidence="3">
    <location>
        <begin position="284"/>
        <end position="316"/>
    </location>
</feature>
<accession>A0A7C9RS95</accession>